<dbReference type="GO" id="GO:0006979">
    <property type="term" value="P:response to oxidative stress"/>
    <property type="evidence" value="ECO:0007669"/>
    <property type="project" value="InterPro"/>
</dbReference>
<dbReference type="SUPFAM" id="SSF82784">
    <property type="entry name" value="OsmC-like"/>
    <property type="match status" value="1"/>
</dbReference>
<proteinExistence type="predicted"/>
<dbReference type="AlphaFoldDB" id="A0A8J3R8R5"/>
<gene>
    <name evidence="1" type="ORF">Mth01_22130</name>
</gene>
<dbReference type="Gene3D" id="3.30.300.20">
    <property type="match status" value="1"/>
</dbReference>
<evidence type="ECO:0000313" key="1">
    <source>
        <dbReference type="EMBL" id="GIH69960.1"/>
    </source>
</evidence>
<dbReference type="InterPro" id="IPR003718">
    <property type="entry name" value="OsmC/Ohr_fam"/>
</dbReference>
<name>A0A8J3R8R5_9ACTN</name>
<evidence type="ECO:0000313" key="2">
    <source>
        <dbReference type="Proteomes" id="UP000610966"/>
    </source>
</evidence>
<organism evidence="1 2">
    <name type="scientific">Sphaerimonospora thailandensis</name>
    <dbReference type="NCBI Taxonomy" id="795644"/>
    <lineage>
        <taxon>Bacteria</taxon>
        <taxon>Bacillati</taxon>
        <taxon>Actinomycetota</taxon>
        <taxon>Actinomycetes</taxon>
        <taxon>Streptosporangiales</taxon>
        <taxon>Streptosporangiaceae</taxon>
        <taxon>Sphaerimonospora</taxon>
    </lineage>
</organism>
<dbReference type="InterPro" id="IPR019904">
    <property type="entry name" value="Peroxiredoxin_OsmC"/>
</dbReference>
<dbReference type="NCBIfam" id="TIGR03562">
    <property type="entry name" value="osmo_induc_OsmC"/>
    <property type="match status" value="1"/>
</dbReference>
<dbReference type="PANTHER" id="PTHR42830">
    <property type="entry name" value="OSMOTICALLY INDUCIBLE FAMILY PROTEIN"/>
    <property type="match status" value="1"/>
</dbReference>
<accession>A0A8J3R8R5</accession>
<dbReference type="Pfam" id="PF02566">
    <property type="entry name" value="OsmC"/>
    <property type="match status" value="1"/>
</dbReference>
<comment type="caution">
    <text evidence="1">The sequence shown here is derived from an EMBL/GenBank/DDBJ whole genome shotgun (WGS) entry which is preliminary data.</text>
</comment>
<sequence length="147" mass="15244">MAIAERTAETTWEGALARGRGTIDGGSGAIEGMPVTWASRTERPDGLTSPEELAASAHSSCFAMALALRLGEHKAVPERLTVAATVTLDEVGGVPTIVSSALRVRGRVPDLDADGFRKAVDEAAGLCPVSRLFAGAKITVDAELESK</sequence>
<reference evidence="1" key="1">
    <citation type="submission" date="2021-01" db="EMBL/GenBank/DDBJ databases">
        <title>Whole genome shotgun sequence of Sphaerimonospora thailandensis NBRC 107569.</title>
        <authorList>
            <person name="Komaki H."/>
            <person name="Tamura T."/>
        </authorList>
    </citation>
    <scope>NUCLEOTIDE SEQUENCE</scope>
    <source>
        <strain evidence="1">NBRC 107569</strain>
    </source>
</reference>
<keyword evidence="2" id="KW-1185">Reference proteome</keyword>
<dbReference type="GO" id="GO:0004601">
    <property type="term" value="F:peroxidase activity"/>
    <property type="evidence" value="ECO:0007669"/>
    <property type="project" value="InterPro"/>
</dbReference>
<dbReference type="InterPro" id="IPR036102">
    <property type="entry name" value="OsmC/Ohrsf"/>
</dbReference>
<dbReference type="RefSeq" id="WP_204015485.1">
    <property type="nucleotide sequence ID" value="NZ_BOOG01000018.1"/>
</dbReference>
<protein>
    <submittedName>
        <fullName evidence="1">Peroxiredoxin</fullName>
    </submittedName>
</protein>
<dbReference type="EMBL" id="BOOG01000018">
    <property type="protein sequence ID" value="GIH69960.1"/>
    <property type="molecule type" value="Genomic_DNA"/>
</dbReference>
<dbReference type="Proteomes" id="UP000610966">
    <property type="component" value="Unassembled WGS sequence"/>
</dbReference>
<dbReference type="InterPro" id="IPR052707">
    <property type="entry name" value="OsmC_Ohr_Peroxiredoxin"/>
</dbReference>
<dbReference type="InterPro" id="IPR015946">
    <property type="entry name" value="KH_dom-like_a/b"/>
</dbReference>
<dbReference type="PANTHER" id="PTHR42830:SF1">
    <property type="entry name" value="OSMOTICALLY INDUCIBLE FAMILY PROTEIN"/>
    <property type="match status" value="1"/>
</dbReference>